<accession>A0A9R1VM98</accession>
<evidence type="ECO:0008006" key="7">
    <source>
        <dbReference type="Google" id="ProtNLM"/>
    </source>
</evidence>
<sequence>MILCPYCRAMAEQVNSHTPEVGGGPQPEEVNTPVSPCEERLLGKLTGVIRHNLKEHKKNSDKGKEKATGESSKGEVKCPSFKDFKSSVTTEFFGVLNPIVVLTWIQNTEKVFRISHVDNEDKANYASAMLIGEALVWWEATYEALNEYDQENISWERFKTRLLGKYCPLDMRRRLEKELLELKQGGMTMNEYETQFNQKARFAGLRHEIHDFVANREVLSFDKVVEYARKREHDLEIRGATLSIPKHPRTERTAPASPIPPTQSVRSEPCKQSPTCRNCGKNHPGECRIEEGSVVCYGCGEIGHKRPLCPMKDVTCFACGVTGHMKRFCPTLISQRTGIQASVQQPARSQASVQQPARSQAPVQQSKGTPTKKEDVPKAKGRAFQITSEEVREDPNVVTEIEGYNFLANLVPISLPNFDIILGMDWLSKNHAGLLCYEKIVRISIEGEDPIDVYGEQGTLKIIFFLKAHKFISKGCSIYLAYTVDISKEEKKTVNDVSIAKEYPDVFLEELPGLPPDKQVEFQIDLVPGAAPIAKDPLSSCELLEKGFIRPSNSPWGAPVLFVKKKDGSMRMCIDYRELNKVTIKNKYPLPHIDDLFDQLQGVSYFLKTDLRSGYHQLKVHEQDVPKTAFRTRYGHYEFLVISFGLTNAPAVFMDMMNRLCRPMLDKSVIVLIDDILIYSKSKADHVIHIRAVLELLRKEKLYAKFSKCEFWLRQVQFLGHVISGDGVSVDPTKIEVIQNWEVPRNASKIRSFLGLTGYYQRFIKDFSRIAVPLTSLTWKEVKFEWDEAQEKAFSTLKDLFTHAPI</sequence>
<feature type="domain" description="CCHC-type" evidence="3">
    <location>
        <begin position="296"/>
        <end position="310"/>
    </location>
</feature>
<dbReference type="Gene3D" id="3.30.70.270">
    <property type="match status" value="2"/>
</dbReference>
<feature type="compositionally biased region" description="Basic and acidic residues" evidence="2">
    <location>
        <begin position="58"/>
        <end position="75"/>
    </location>
</feature>
<dbReference type="PROSITE" id="PS50158">
    <property type="entry name" value="ZF_CCHC"/>
    <property type="match status" value="2"/>
</dbReference>
<dbReference type="Pfam" id="PF00098">
    <property type="entry name" value="zf-CCHC"/>
    <property type="match status" value="1"/>
</dbReference>
<protein>
    <recommendedName>
        <fullName evidence="7">Reverse transcriptase domain-containing protein</fullName>
    </recommendedName>
</protein>
<dbReference type="EMBL" id="NBSK02000005">
    <property type="protein sequence ID" value="KAJ0207233.1"/>
    <property type="molecule type" value="Genomic_DNA"/>
</dbReference>
<dbReference type="PANTHER" id="PTHR24559:SF427">
    <property type="entry name" value="RNA-DIRECTED DNA POLYMERASE"/>
    <property type="match status" value="1"/>
</dbReference>
<dbReference type="AlphaFoldDB" id="A0A9R1VM98"/>
<evidence type="ECO:0000313" key="5">
    <source>
        <dbReference type="EMBL" id="KAJ0207233.1"/>
    </source>
</evidence>
<dbReference type="InterPro" id="IPR001878">
    <property type="entry name" value="Znf_CCHC"/>
</dbReference>
<dbReference type="InterPro" id="IPR005162">
    <property type="entry name" value="Retrotrans_gag_dom"/>
</dbReference>
<dbReference type="InterPro" id="IPR043502">
    <property type="entry name" value="DNA/RNA_pol_sf"/>
</dbReference>
<evidence type="ECO:0000256" key="2">
    <source>
        <dbReference type="SAM" id="MobiDB-lite"/>
    </source>
</evidence>
<dbReference type="InterPro" id="IPR000477">
    <property type="entry name" value="RT_dom"/>
</dbReference>
<keyword evidence="1" id="KW-0863">Zinc-finger</keyword>
<dbReference type="SMART" id="SM00343">
    <property type="entry name" value="ZnF_C2HC"/>
    <property type="match status" value="2"/>
</dbReference>
<dbReference type="CDD" id="cd01647">
    <property type="entry name" value="RT_LTR"/>
    <property type="match status" value="1"/>
</dbReference>
<organism evidence="5 6">
    <name type="scientific">Lactuca sativa</name>
    <name type="common">Garden lettuce</name>
    <dbReference type="NCBI Taxonomy" id="4236"/>
    <lineage>
        <taxon>Eukaryota</taxon>
        <taxon>Viridiplantae</taxon>
        <taxon>Streptophyta</taxon>
        <taxon>Embryophyta</taxon>
        <taxon>Tracheophyta</taxon>
        <taxon>Spermatophyta</taxon>
        <taxon>Magnoliopsida</taxon>
        <taxon>eudicotyledons</taxon>
        <taxon>Gunneridae</taxon>
        <taxon>Pentapetalae</taxon>
        <taxon>asterids</taxon>
        <taxon>campanulids</taxon>
        <taxon>Asterales</taxon>
        <taxon>Asteraceae</taxon>
        <taxon>Cichorioideae</taxon>
        <taxon>Cichorieae</taxon>
        <taxon>Lactucinae</taxon>
        <taxon>Lactuca</taxon>
    </lineage>
</organism>
<feature type="region of interest" description="Disordered" evidence="2">
    <location>
        <begin position="53"/>
        <end position="75"/>
    </location>
</feature>
<evidence type="ECO:0000259" key="4">
    <source>
        <dbReference type="PROSITE" id="PS50878"/>
    </source>
</evidence>
<dbReference type="Proteomes" id="UP000235145">
    <property type="component" value="Unassembled WGS sequence"/>
</dbReference>
<name>A0A9R1VM98_LACSA</name>
<dbReference type="Pfam" id="PF08284">
    <property type="entry name" value="RVP_2"/>
    <property type="match status" value="1"/>
</dbReference>
<dbReference type="Pfam" id="PF00078">
    <property type="entry name" value="RVT_1"/>
    <property type="match status" value="1"/>
</dbReference>
<feature type="domain" description="Reverse transcriptase" evidence="4">
    <location>
        <begin position="544"/>
        <end position="723"/>
    </location>
</feature>
<dbReference type="InterPro" id="IPR036875">
    <property type="entry name" value="Znf_CCHC_sf"/>
</dbReference>
<dbReference type="SUPFAM" id="SSF56672">
    <property type="entry name" value="DNA/RNA polymerases"/>
    <property type="match status" value="1"/>
</dbReference>
<evidence type="ECO:0000256" key="1">
    <source>
        <dbReference type="PROSITE-ProRule" id="PRU00047"/>
    </source>
</evidence>
<dbReference type="GO" id="GO:0003676">
    <property type="term" value="F:nucleic acid binding"/>
    <property type="evidence" value="ECO:0007669"/>
    <property type="project" value="InterPro"/>
</dbReference>
<evidence type="ECO:0000313" key="6">
    <source>
        <dbReference type="Proteomes" id="UP000235145"/>
    </source>
</evidence>
<keyword evidence="6" id="KW-1185">Reference proteome</keyword>
<gene>
    <name evidence="5" type="ORF">LSAT_V11C500291490</name>
</gene>
<dbReference type="Gene3D" id="3.10.10.10">
    <property type="entry name" value="HIV Type 1 Reverse Transcriptase, subunit A, domain 1"/>
    <property type="match status" value="1"/>
</dbReference>
<dbReference type="InterPro" id="IPR043128">
    <property type="entry name" value="Rev_trsase/Diguanyl_cyclase"/>
</dbReference>
<keyword evidence="1" id="KW-0862">Zinc</keyword>
<dbReference type="Gene3D" id="4.10.60.10">
    <property type="entry name" value="Zinc finger, CCHC-type"/>
    <property type="match status" value="1"/>
</dbReference>
<feature type="compositionally biased region" description="Polar residues" evidence="2">
    <location>
        <begin position="340"/>
        <end position="369"/>
    </location>
</feature>
<dbReference type="PROSITE" id="PS50878">
    <property type="entry name" value="RT_POL"/>
    <property type="match status" value="1"/>
</dbReference>
<proteinExistence type="predicted"/>
<dbReference type="PANTHER" id="PTHR24559">
    <property type="entry name" value="TRANSPOSON TY3-I GAG-POL POLYPROTEIN"/>
    <property type="match status" value="1"/>
</dbReference>
<dbReference type="InterPro" id="IPR053134">
    <property type="entry name" value="RNA-dir_DNA_polymerase"/>
</dbReference>
<dbReference type="Pfam" id="PF03732">
    <property type="entry name" value="Retrotrans_gag"/>
    <property type="match status" value="1"/>
</dbReference>
<feature type="compositionally biased region" description="Polar residues" evidence="2">
    <location>
        <begin position="262"/>
        <end position="273"/>
    </location>
</feature>
<feature type="region of interest" description="Disordered" evidence="2">
    <location>
        <begin position="247"/>
        <end position="273"/>
    </location>
</feature>
<dbReference type="FunFam" id="3.30.70.270:FF:000020">
    <property type="entry name" value="Transposon Tf2-6 polyprotein-like Protein"/>
    <property type="match status" value="1"/>
</dbReference>
<dbReference type="SUPFAM" id="SSF57756">
    <property type="entry name" value="Retrovirus zinc finger-like domains"/>
    <property type="match status" value="1"/>
</dbReference>
<keyword evidence="1" id="KW-0479">Metal-binding</keyword>
<feature type="domain" description="CCHC-type" evidence="3">
    <location>
        <begin position="316"/>
        <end position="330"/>
    </location>
</feature>
<comment type="caution">
    <text evidence="5">The sequence shown here is derived from an EMBL/GenBank/DDBJ whole genome shotgun (WGS) entry which is preliminary data.</text>
</comment>
<feature type="region of interest" description="Disordered" evidence="2">
    <location>
        <begin position="340"/>
        <end position="380"/>
    </location>
</feature>
<evidence type="ECO:0000259" key="3">
    <source>
        <dbReference type="PROSITE" id="PS50158"/>
    </source>
</evidence>
<reference evidence="5 6" key="1">
    <citation type="journal article" date="2017" name="Nat. Commun.">
        <title>Genome assembly with in vitro proximity ligation data and whole-genome triplication in lettuce.</title>
        <authorList>
            <person name="Reyes-Chin-Wo S."/>
            <person name="Wang Z."/>
            <person name="Yang X."/>
            <person name="Kozik A."/>
            <person name="Arikit S."/>
            <person name="Song C."/>
            <person name="Xia L."/>
            <person name="Froenicke L."/>
            <person name="Lavelle D.O."/>
            <person name="Truco M.J."/>
            <person name="Xia R."/>
            <person name="Zhu S."/>
            <person name="Xu C."/>
            <person name="Xu H."/>
            <person name="Xu X."/>
            <person name="Cox K."/>
            <person name="Korf I."/>
            <person name="Meyers B.C."/>
            <person name="Michelmore R.W."/>
        </authorList>
    </citation>
    <scope>NUCLEOTIDE SEQUENCE [LARGE SCALE GENOMIC DNA]</scope>
    <source>
        <strain evidence="6">cv. Salinas</strain>
        <tissue evidence="5">Seedlings</tissue>
    </source>
</reference>
<dbReference type="GO" id="GO:0008270">
    <property type="term" value="F:zinc ion binding"/>
    <property type="evidence" value="ECO:0007669"/>
    <property type="project" value="UniProtKB-KW"/>
</dbReference>